<dbReference type="PaxDb" id="65489-OBART01G03600.1"/>
<keyword evidence="2" id="KW-0472">Membrane</keyword>
<sequence>MGREEWSDLLQAIKEANLLLVLIVLAVDSLLLLLAVVAGRRLRRAGLRRASRAIYCVSEFLTVLRAPCKRLEVLGTEGFESNQSTPKKFKELRIKRIMAAAELSIKLVIDTKAHKVCFAEAGSDFVEFLSSLLCLPVSNIINLLTKEHMVGSIANVFDNVEKLDADHVISNESKEPYLKPMVAPGALCPLQQLIDAQLNTDTSFFTCEGKLNHYHGIRVACGYFTVMKGSICPKCGYAMEKAMAHVKATGFVVGTARYTVKDDLSIVPASSVSTISLLAQCGVKDLSTLQERTVKIGKEEALEILLASLRIKTVLTDVFLLKKKAVVCSLSSTLHRHSPPSSSQAGGCGSGGGGGGDPSGKIMAMKTLSIKLLIDTKAQKVCFAEAGNDVVEFLASLLCLPMSTIINLLTKERMVGSMGNVLDSMEKLEDKHVTTNQSKQRYLSPTAAPNALCPLQQLLDTELNANTSFFTCEGKLNSTSYNATRFACGYFSVVKGSICPLCYTPMHKAIPHVNTSRVMAGTGTYTIKDDLSMTPASSVSSISLLAQCGVKDLTTLQERTMKIGKEEALEILLASLKSKTVLTDVFLPKKKESCKREDGGSGSGGHQRRSIVGKIMAAIRLSMKLLIDTKAQKVCFAEAGSDVIEFLSCLLCLPMSTIINMLTKERMVGSMGNVLDSVEKLDSKYVISSQSKERFLSPTVAPTVLCPLQQLLLDAKLNVNASFFTCEGKSTVVSYSTTKVPCGYFSVSKGAVCPVCSTQMHRAIPHVKTVGFVVGTATYTVRDDLSMTPASSVSSVSLLAQCGVKDLSALQERTVKIGKEEALEILLASLKSKTVLTDVFLPKRKVSCKREASGLL</sequence>
<feature type="region of interest" description="Disordered" evidence="1">
    <location>
        <begin position="333"/>
        <end position="356"/>
    </location>
</feature>
<name>A0A0D3EJR3_9ORYZ</name>
<dbReference type="Gramene" id="OBART01G03600.1">
    <property type="protein sequence ID" value="OBART01G03600.1"/>
    <property type="gene ID" value="OBART01G03600"/>
</dbReference>
<dbReference type="STRING" id="65489.A0A0D3EJR3"/>
<dbReference type="InterPro" id="IPR007750">
    <property type="entry name" value="DUF674"/>
</dbReference>
<keyword evidence="4" id="KW-1185">Reference proteome</keyword>
<keyword evidence="2" id="KW-0812">Transmembrane</keyword>
<dbReference type="Proteomes" id="UP000026960">
    <property type="component" value="Chromosome 1"/>
</dbReference>
<reference evidence="3" key="1">
    <citation type="journal article" date="2009" name="Rice">
        <title>De Novo Next Generation Sequencing of Plant Genomes.</title>
        <authorList>
            <person name="Rounsley S."/>
            <person name="Marri P.R."/>
            <person name="Yu Y."/>
            <person name="He R."/>
            <person name="Sisneros N."/>
            <person name="Goicoechea J.L."/>
            <person name="Lee S.J."/>
            <person name="Angelova A."/>
            <person name="Kudrna D."/>
            <person name="Luo M."/>
            <person name="Affourtit J."/>
            <person name="Desany B."/>
            <person name="Knight J."/>
            <person name="Niazi F."/>
            <person name="Egholm M."/>
            <person name="Wing R.A."/>
        </authorList>
    </citation>
    <scope>NUCLEOTIDE SEQUENCE [LARGE SCALE GENOMIC DNA]</scope>
    <source>
        <strain evidence="3">cv. IRGC 105608</strain>
    </source>
</reference>
<dbReference type="PANTHER" id="PTHR33103">
    <property type="entry name" value="OS01G0153900 PROTEIN"/>
    <property type="match status" value="1"/>
</dbReference>
<reference evidence="3" key="2">
    <citation type="submission" date="2015-03" db="UniProtKB">
        <authorList>
            <consortium name="EnsemblPlants"/>
        </authorList>
    </citation>
    <scope>IDENTIFICATION</scope>
</reference>
<dbReference type="EnsemblPlants" id="OBART01G03600.1">
    <property type="protein sequence ID" value="OBART01G03600.1"/>
    <property type="gene ID" value="OBART01G03600"/>
</dbReference>
<feature type="transmembrane region" description="Helical" evidence="2">
    <location>
        <begin position="16"/>
        <end position="39"/>
    </location>
</feature>
<dbReference type="Pfam" id="PF05056">
    <property type="entry name" value="DUF674"/>
    <property type="match status" value="3"/>
</dbReference>
<evidence type="ECO:0000256" key="1">
    <source>
        <dbReference type="SAM" id="MobiDB-lite"/>
    </source>
</evidence>
<dbReference type="AlphaFoldDB" id="A0A0D3EJR3"/>
<evidence type="ECO:0000256" key="2">
    <source>
        <dbReference type="SAM" id="Phobius"/>
    </source>
</evidence>
<evidence type="ECO:0000313" key="4">
    <source>
        <dbReference type="Proteomes" id="UP000026960"/>
    </source>
</evidence>
<feature type="compositionally biased region" description="Gly residues" evidence="1">
    <location>
        <begin position="346"/>
        <end position="356"/>
    </location>
</feature>
<dbReference type="PANTHER" id="PTHR33103:SF45">
    <property type="entry name" value="OS01G0154600 PROTEIN"/>
    <property type="match status" value="1"/>
</dbReference>
<proteinExistence type="predicted"/>
<accession>A0A0D3EJR3</accession>
<evidence type="ECO:0000313" key="3">
    <source>
        <dbReference type="EnsemblPlants" id="OBART01G03600.1"/>
    </source>
</evidence>
<keyword evidence="2" id="KW-1133">Transmembrane helix</keyword>
<dbReference type="HOGENOM" id="CLU_015213_0_0_1"/>
<protein>
    <submittedName>
        <fullName evidence="3">Uncharacterized protein</fullName>
    </submittedName>
</protein>
<organism evidence="3">
    <name type="scientific">Oryza barthii</name>
    <dbReference type="NCBI Taxonomy" id="65489"/>
    <lineage>
        <taxon>Eukaryota</taxon>
        <taxon>Viridiplantae</taxon>
        <taxon>Streptophyta</taxon>
        <taxon>Embryophyta</taxon>
        <taxon>Tracheophyta</taxon>
        <taxon>Spermatophyta</taxon>
        <taxon>Magnoliopsida</taxon>
        <taxon>Liliopsida</taxon>
        <taxon>Poales</taxon>
        <taxon>Poaceae</taxon>
        <taxon>BOP clade</taxon>
        <taxon>Oryzoideae</taxon>
        <taxon>Oryzeae</taxon>
        <taxon>Oryzinae</taxon>
        <taxon>Oryza</taxon>
    </lineage>
</organism>
<dbReference type="eggNOG" id="ENOG502RRQC">
    <property type="taxonomic scope" value="Eukaryota"/>
</dbReference>